<dbReference type="GO" id="GO:0008233">
    <property type="term" value="F:peptidase activity"/>
    <property type="evidence" value="ECO:0007669"/>
    <property type="project" value="UniProtKB-KW"/>
</dbReference>
<keyword evidence="2" id="KW-0645">Protease</keyword>
<keyword evidence="2" id="KW-0132">Cell division</keyword>
<dbReference type="Proteomes" id="UP000265520">
    <property type="component" value="Unassembled WGS sequence"/>
</dbReference>
<dbReference type="AlphaFoldDB" id="A0A392NWH0"/>
<sequence>ISNSERKEESSIGGLAALKNVGDRTIGFIAVAFLLISSTALAHIVHEGISKEVQPNVETSTKFSDVKGVDEVAKTELEEIVDYLRDPKVGFC</sequence>
<protein>
    <submittedName>
        <fullName evidence="2">Cell division protease ftsH-like protein</fullName>
    </submittedName>
</protein>
<accession>A0A392NWH0</accession>
<dbReference type="GO" id="GO:0006508">
    <property type="term" value="P:proteolysis"/>
    <property type="evidence" value="ECO:0007669"/>
    <property type="project" value="UniProtKB-KW"/>
</dbReference>
<comment type="caution">
    <text evidence="2">The sequence shown here is derived from an EMBL/GenBank/DDBJ whole genome shotgun (WGS) entry which is preliminary data.</text>
</comment>
<dbReference type="EMBL" id="LXQA010053338">
    <property type="protein sequence ID" value="MCI03804.1"/>
    <property type="molecule type" value="Genomic_DNA"/>
</dbReference>
<gene>
    <name evidence="2" type="ORF">A2U01_0024845</name>
</gene>
<name>A0A392NWH0_9FABA</name>
<keyword evidence="1" id="KW-1133">Transmembrane helix</keyword>
<organism evidence="2 3">
    <name type="scientific">Trifolium medium</name>
    <dbReference type="NCBI Taxonomy" id="97028"/>
    <lineage>
        <taxon>Eukaryota</taxon>
        <taxon>Viridiplantae</taxon>
        <taxon>Streptophyta</taxon>
        <taxon>Embryophyta</taxon>
        <taxon>Tracheophyta</taxon>
        <taxon>Spermatophyta</taxon>
        <taxon>Magnoliopsida</taxon>
        <taxon>eudicotyledons</taxon>
        <taxon>Gunneridae</taxon>
        <taxon>Pentapetalae</taxon>
        <taxon>rosids</taxon>
        <taxon>fabids</taxon>
        <taxon>Fabales</taxon>
        <taxon>Fabaceae</taxon>
        <taxon>Papilionoideae</taxon>
        <taxon>50 kb inversion clade</taxon>
        <taxon>NPAAA clade</taxon>
        <taxon>Hologalegina</taxon>
        <taxon>IRL clade</taxon>
        <taxon>Trifolieae</taxon>
        <taxon>Trifolium</taxon>
    </lineage>
</organism>
<keyword evidence="2" id="KW-0378">Hydrolase</keyword>
<keyword evidence="1" id="KW-0472">Membrane</keyword>
<keyword evidence="1" id="KW-0812">Transmembrane</keyword>
<evidence type="ECO:0000256" key="1">
    <source>
        <dbReference type="SAM" id="Phobius"/>
    </source>
</evidence>
<dbReference type="GO" id="GO:0051301">
    <property type="term" value="P:cell division"/>
    <property type="evidence" value="ECO:0007669"/>
    <property type="project" value="UniProtKB-KW"/>
</dbReference>
<keyword evidence="3" id="KW-1185">Reference proteome</keyword>
<feature type="transmembrane region" description="Helical" evidence="1">
    <location>
        <begin position="25"/>
        <end position="45"/>
    </location>
</feature>
<evidence type="ECO:0000313" key="3">
    <source>
        <dbReference type="Proteomes" id="UP000265520"/>
    </source>
</evidence>
<feature type="non-terminal residue" evidence="2">
    <location>
        <position position="1"/>
    </location>
</feature>
<reference evidence="2 3" key="1">
    <citation type="journal article" date="2018" name="Front. Plant Sci.">
        <title>Red Clover (Trifolium pratense) and Zigzag Clover (T. medium) - A Picture of Genomic Similarities and Differences.</title>
        <authorList>
            <person name="Dluhosova J."/>
            <person name="Istvanek J."/>
            <person name="Nedelnik J."/>
            <person name="Repkova J."/>
        </authorList>
    </citation>
    <scope>NUCLEOTIDE SEQUENCE [LARGE SCALE GENOMIC DNA]</scope>
    <source>
        <strain evidence="3">cv. 10/8</strain>
        <tissue evidence="2">Leaf</tissue>
    </source>
</reference>
<proteinExistence type="predicted"/>
<keyword evidence="2" id="KW-0131">Cell cycle</keyword>
<evidence type="ECO:0000313" key="2">
    <source>
        <dbReference type="EMBL" id="MCI03804.1"/>
    </source>
</evidence>